<feature type="compositionally biased region" description="Polar residues" evidence="1">
    <location>
        <begin position="319"/>
        <end position="344"/>
    </location>
</feature>
<dbReference type="Proteomes" id="UP001515480">
    <property type="component" value="Unassembled WGS sequence"/>
</dbReference>
<comment type="caution">
    <text evidence="3">The sequence shown here is derived from an EMBL/GenBank/DDBJ whole genome shotgun (WGS) entry which is preliminary data.</text>
</comment>
<keyword evidence="2" id="KW-1133">Transmembrane helix</keyword>
<evidence type="ECO:0000313" key="4">
    <source>
        <dbReference type="Proteomes" id="UP001515480"/>
    </source>
</evidence>
<organism evidence="3 4">
    <name type="scientific">Prymnesium parvum</name>
    <name type="common">Toxic golden alga</name>
    <dbReference type="NCBI Taxonomy" id="97485"/>
    <lineage>
        <taxon>Eukaryota</taxon>
        <taxon>Haptista</taxon>
        <taxon>Haptophyta</taxon>
        <taxon>Prymnesiophyceae</taxon>
        <taxon>Prymnesiales</taxon>
        <taxon>Prymnesiaceae</taxon>
        <taxon>Prymnesium</taxon>
    </lineage>
</organism>
<evidence type="ECO:0000256" key="1">
    <source>
        <dbReference type="SAM" id="MobiDB-lite"/>
    </source>
</evidence>
<dbReference type="AlphaFoldDB" id="A0AB34ITA0"/>
<keyword evidence="2" id="KW-0472">Membrane</keyword>
<evidence type="ECO:0000256" key="2">
    <source>
        <dbReference type="SAM" id="Phobius"/>
    </source>
</evidence>
<feature type="transmembrane region" description="Helical" evidence="2">
    <location>
        <begin position="6"/>
        <end position="30"/>
    </location>
</feature>
<protein>
    <recommendedName>
        <fullName evidence="5">Rhomboid-like protein</fullName>
    </recommendedName>
</protein>
<keyword evidence="4" id="KW-1185">Reference proteome</keyword>
<sequence length="351" mass="39732">MTRRCFVYLVLFWALNVVGWGIWAGVLYFFDTQMPVNVEEHSGVSVWGTKGQWINVSTHIEIALFTCFNLVNLPWRWANMIHLWFSTRPNAVGLDFYGRPAGSIWFYIPHSERKRIVTWNLLSIAFHVVLQSCRAFLWSDYKGAHEMPGTLVINIALTGTIGLGVCAGVYQGQCEGKLRKQHPDIFAPAAIFYVMSGYKKWRDGGNGSMSEIARHEYRAFIEDRRKQTMKCTNPLTNGVLTPNAVASRGWFQSISSDTLKDGSFDERAKEDQTRRVEKEGSFGELTDDQKRRVAKGGSFEESALEDQRRRVQRAASANLRRNGTPSRCSQHQTTAPATVSTQEIDTADYAV</sequence>
<feature type="transmembrane region" description="Helical" evidence="2">
    <location>
        <begin position="149"/>
        <end position="170"/>
    </location>
</feature>
<reference evidence="3 4" key="1">
    <citation type="journal article" date="2024" name="Science">
        <title>Giant polyketide synthase enzymes in the biosynthesis of giant marine polyether toxins.</title>
        <authorList>
            <person name="Fallon T.R."/>
            <person name="Shende V.V."/>
            <person name="Wierzbicki I.H."/>
            <person name="Pendleton A.L."/>
            <person name="Watervoot N.F."/>
            <person name="Auber R.P."/>
            <person name="Gonzalez D.J."/>
            <person name="Wisecaver J.H."/>
            <person name="Moore B.S."/>
        </authorList>
    </citation>
    <scope>NUCLEOTIDE SEQUENCE [LARGE SCALE GENOMIC DNA]</scope>
    <source>
        <strain evidence="3 4">12B1</strain>
    </source>
</reference>
<evidence type="ECO:0008006" key="5">
    <source>
        <dbReference type="Google" id="ProtNLM"/>
    </source>
</evidence>
<feature type="region of interest" description="Disordered" evidence="1">
    <location>
        <begin position="261"/>
        <end position="351"/>
    </location>
</feature>
<feature type="compositionally biased region" description="Basic and acidic residues" evidence="1">
    <location>
        <begin position="261"/>
        <end position="291"/>
    </location>
</feature>
<keyword evidence="2" id="KW-0812">Transmembrane</keyword>
<accession>A0AB34ITA0</accession>
<dbReference type="InterPro" id="IPR021369">
    <property type="entry name" value="DUF2985"/>
</dbReference>
<gene>
    <name evidence="3" type="ORF">AB1Y20_008451</name>
</gene>
<dbReference type="Pfam" id="PF11204">
    <property type="entry name" value="DUF2985"/>
    <property type="match status" value="1"/>
</dbReference>
<name>A0AB34ITA0_PRYPA</name>
<evidence type="ECO:0000313" key="3">
    <source>
        <dbReference type="EMBL" id="KAL1504671.1"/>
    </source>
</evidence>
<dbReference type="EMBL" id="JBGBPQ010000019">
    <property type="protein sequence ID" value="KAL1504671.1"/>
    <property type="molecule type" value="Genomic_DNA"/>
</dbReference>
<proteinExistence type="predicted"/>
<feature type="transmembrane region" description="Helical" evidence="2">
    <location>
        <begin position="116"/>
        <end position="137"/>
    </location>
</feature>